<name>A0A8H5GVC5_9AGAR</name>
<feature type="domain" description="GST N-terminal" evidence="5">
    <location>
        <begin position="1"/>
        <end position="82"/>
    </location>
</feature>
<dbReference type="SFLD" id="SFLDG00358">
    <property type="entry name" value="Main_(cytGST)"/>
    <property type="match status" value="1"/>
</dbReference>
<dbReference type="PANTHER" id="PTHR43900:SF3">
    <property type="entry name" value="GLUTATHIONE S-TRANSFERASE RHO"/>
    <property type="match status" value="1"/>
</dbReference>
<reference evidence="7 8" key="1">
    <citation type="journal article" date="2020" name="ISME J.">
        <title>Uncovering the hidden diversity of litter-decomposition mechanisms in mushroom-forming fungi.</title>
        <authorList>
            <person name="Floudas D."/>
            <person name="Bentzer J."/>
            <person name="Ahren D."/>
            <person name="Johansson T."/>
            <person name="Persson P."/>
            <person name="Tunlid A."/>
        </authorList>
    </citation>
    <scope>NUCLEOTIDE SEQUENCE [LARGE SCALE GENOMIC DNA]</scope>
    <source>
        <strain evidence="7 8">CBS 291.85</strain>
    </source>
</reference>
<dbReference type="GO" id="GO:0006749">
    <property type="term" value="P:glutathione metabolic process"/>
    <property type="evidence" value="ECO:0007669"/>
    <property type="project" value="TreeGrafter"/>
</dbReference>
<comment type="caution">
    <text evidence="7">The sequence shown here is derived from an EMBL/GenBank/DDBJ whole genome shotgun (WGS) entry which is preliminary data.</text>
</comment>
<dbReference type="PROSITE" id="PS50404">
    <property type="entry name" value="GST_NTER"/>
    <property type="match status" value="1"/>
</dbReference>
<evidence type="ECO:0000256" key="2">
    <source>
        <dbReference type="ARBA" id="ARBA00012452"/>
    </source>
</evidence>
<dbReference type="OrthoDB" id="249703at2759"/>
<evidence type="ECO:0000259" key="6">
    <source>
        <dbReference type="PROSITE" id="PS50405"/>
    </source>
</evidence>
<dbReference type="Gene3D" id="3.40.30.10">
    <property type="entry name" value="Glutaredoxin"/>
    <property type="match status" value="1"/>
</dbReference>
<dbReference type="GO" id="GO:0043295">
    <property type="term" value="F:glutathione binding"/>
    <property type="evidence" value="ECO:0007669"/>
    <property type="project" value="TreeGrafter"/>
</dbReference>
<dbReference type="InterPro" id="IPR036282">
    <property type="entry name" value="Glutathione-S-Trfase_C_sf"/>
</dbReference>
<sequence>MVLKLYGNPQATCTKRVAVVLYEKKIPFELVVIDLSKGEHKAPAFLEKQPFGQVPYIEDDGFTLFESRAISRYLDAKYPNKGPKLTPDSDLKAKALFEQGVSIEQSNFDPFASKAIMEAIFKPMFGQTKNDAVYDEAIKTLSAKLDAYEKILAKQKYLGGDGVTLADLFHLPYGSLLATAGSDLMTSKGPNVTRWWKDISSRESWAAIAKGIPAGVNKFD</sequence>
<evidence type="ECO:0000256" key="1">
    <source>
        <dbReference type="ARBA" id="ARBA00010128"/>
    </source>
</evidence>
<protein>
    <recommendedName>
        <fullName evidence="2">glutathione transferase</fullName>
        <ecNumber evidence="2">2.5.1.18</ecNumber>
    </recommendedName>
</protein>
<dbReference type="CDD" id="cd03187">
    <property type="entry name" value="GST_C_Phi"/>
    <property type="match status" value="1"/>
</dbReference>
<dbReference type="InterPro" id="IPR010987">
    <property type="entry name" value="Glutathione-S-Trfase_C-like"/>
</dbReference>
<dbReference type="SFLD" id="SFLDS00019">
    <property type="entry name" value="Glutathione_Transferase_(cytos"/>
    <property type="match status" value="1"/>
</dbReference>
<dbReference type="AlphaFoldDB" id="A0A8H5GVC5"/>
<evidence type="ECO:0000259" key="5">
    <source>
        <dbReference type="PROSITE" id="PS50404"/>
    </source>
</evidence>
<dbReference type="EMBL" id="JAACJM010000007">
    <property type="protein sequence ID" value="KAF5371758.1"/>
    <property type="molecule type" value="Genomic_DNA"/>
</dbReference>
<gene>
    <name evidence="7" type="ORF">D9758_003515</name>
</gene>
<dbReference type="FunFam" id="3.40.30.10:FF:000016">
    <property type="entry name" value="Glutathione S-transferase F2"/>
    <property type="match status" value="1"/>
</dbReference>
<evidence type="ECO:0000256" key="4">
    <source>
        <dbReference type="ARBA" id="ARBA00047960"/>
    </source>
</evidence>
<evidence type="ECO:0000313" key="8">
    <source>
        <dbReference type="Proteomes" id="UP000559256"/>
    </source>
</evidence>
<dbReference type="PROSITE" id="PS50405">
    <property type="entry name" value="GST_CTER"/>
    <property type="match status" value="1"/>
</dbReference>
<dbReference type="CDD" id="cd03053">
    <property type="entry name" value="GST_N_Phi"/>
    <property type="match status" value="1"/>
</dbReference>
<evidence type="ECO:0000313" key="7">
    <source>
        <dbReference type="EMBL" id="KAF5371758.1"/>
    </source>
</evidence>
<dbReference type="Pfam" id="PF02798">
    <property type="entry name" value="GST_N"/>
    <property type="match status" value="1"/>
</dbReference>
<keyword evidence="3" id="KW-0808">Transferase</keyword>
<dbReference type="Proteomes" id="UP000559256">
    <property type="component" value="Unassembled WGS sequence"/>
</dbReference>
<feature type="domain" description="GST C-terminal" evidence="6">
    <location>
        <begin position="90"/>
        <end position="220"/>
    </location>
</feature>
<dbReference type="GO" id="GO:0009636">
    <property type="term" value="P:response to toxic substance"/>
    <property type="evidence" value="ECO:0007669"/>
    <property type="project" value="UniProtKB-ARBA"/>
</dbReference>
<dbReference type="SUPFAM" id="SSF47616">
    <property type="entry name" value="GST C-terminal domain-like"/>
    <property type="match status" value="1"/>
</dbReference>
<dbReference type="EC" id="2.5.1.18" evidence="2"/>
<dbReference type="Gene3D" id="1.20.1050.10">
    <property type="match status" value="1"/>
</dbReference>
<dbReference type="InterPro" id="IPR034347">
    <property type="entry name" value="GST_Phi_C"/>
</dbReference>
<comment type="similarity">
    <text evidence="1">Belongs to the GST superfamily. Phi family.</text>
</comment>
<dbReference type="InterPro" id="IPR036249">
    <property type="entry name" value="Thioredoxin-like_sf"/>
</dbReference>
<dbReference type="GO" id="GO:0004364">
    <property type="term" value="F:glutathione transferase activity"/>
    <property type="evidence" value="ECO:0007669"/>
    <property type="project" value="UniProtKB-EC"/>
</dbReference>
<dbReference type="PANTHER" id="PTHR43900">
    <property type="entry name" value="GLUTATHIONE S-TRANSFERASE RHO"/>
    <property type="match status" value="1"/>
</dbReference>
<dbReference type="SUPFAM" id="SSF52833">
    <property type="entry name" value="Thioredoxin-like"/>
    <property type="match status" value="1"/>
</dbReference>
<organism evidence="7 8">
    <name type="scientific">Tetrapyrgos nigripes</name>
    <dbReference type="NCBI Taxonomy" id="182062"/>
    <lineage>
        <taxon>Eukaryota</taxon>
        <taxon>Fungi</taxon>
        <taxon>Dikarya</taxon>
        <taxon>Basidiomycota</taxon>
        <taxon>Agaricomycotina</taxon>
        <taxon>Agaricomycetes</taxon>
        <taxon>Agaricomycetidae</taxon>
        <taxon>Agaricales</taxon>
        <taxon>Marasmiineae</taxon>
        <taxon>Marasmiaceae</taxon>
        <taxon>Tetrapyrgos</taxon>
    </lineage>
</organism>
<comment type="catalytic activity">
    <reaction evidence="4">
        <text>RX + glutathione = an S-substituted glutathione + a halide anion + H(+)</text>
        <dbReference type="Rhea" id="RHEA:16437"/>
        <dbReference type="ChEBI" id="CHEBI:15378"/>
        <dbReference type="ChEBI" id="CHEBI:16042"/>
        <dbReference type="ChEBI" id="CHEBI:17792"/>
        <dbReference type="ChEBI" id="CHEBI:57925"/>
        <dbReference type="ChEBI" id="CHEBI:90779"/>
        <dbReference type="EC" id="2.5.1.18"/>
    </reaction>
</comment>
<dbReference type="InterPro" id="IPR004045">
    <property type="entry name" value="Glutathione_S-Trfase_N"/>
</dbReference>
<evidence type="ECO:0000256" key="3">
    <source>
        <dbReference type="ARBA" id="ARBA00022679"/>
    </source>
</evidence>
<dbReference type="GO" id="GO:0005737">
    <property type="term" value="C:cytoplasm"/>
    <property type="evidence" value="ECO:0007669"/>
    <property type="project" value="TreeGrafter"/>
</dbReference>
<dbReference type="FunFam" id="1.20.1050.10:FF:000004">
    <property type="entry name" value="Glutathione S-transferase F2"/>
    <property type="match status" value="1"/>
</dbReference>
<dbReference type="Pfam" id="PF00043">
    <property type="entry name" value="GST_C"/>
    <property type="match status" value="1"/>
</dbReference>
<proteinExistence type="inferred from homology"/>
<dbReference type="InterPro" id="IPR040079">
    <property type="entry name" value="Glutathione_S-Trfase"/>
</dbReference>
<keyword evidence="8" id="KW-1185">Reference proteome</keyword>
<accession>A0A8H5GVC5</accession>
<dbReference type="InterPro" id="IPR004046">
    <property type="entry name" value="GST_C"/>
</dbReference>